<keyword evidence="14" id="KW-0234">DNA repair</keyword>
<keyword evidence="9" id="KW-0227">DNA damage</keyword>
<feature type="region of interest" description="Disordered" evidence="18">
    <location>
        <begin position="838"/>
        <end position="885"/>
    </location>
</feature>
<dbReference type="Pfam" id="PF00817">
    <property type="entry name" value="IMS"/>
    <property type="match status" value="1"/>
</dbReference>
<reference evidence="21" key="2">
    <citation type="submission" date="2014-07" db="EMBL/GenBank/DDBJ databases">
        <authorList>
            <person name="Hull J."/>
        </authorList>
    </citation>
    <scope>NUCLEOTIDE SEQUENCE</scope>
</reference>
<comment type="catalytic activity">
    <reaction evidence="17">
        <text>DNA(n) + a 2'-deoxyribonucleoside 5'-triphosphate = DNA(n+1) + diphosphate</text>
        <dbReference type="Rhea" id="RHEA:22508"/>
        <dbReference type="Rhea" id="RHEA-COMP:17339"/>
        <dbReference type="Rhea" id="RHEA-COMP:17340"/>
        <dbReference type="ChEBI" id="CHEBI:33019"/>
        <dbReference type="ChEBI" id="CHEBI:61560"/>
        <dbReference type="ChEBI" id="CHEBI:173112"/>
        <dbReference type="EC" id="2.7.7.7"/>
    </reaction>
</comment>
<dbReference type="InterPro" id="IPR043502">
    <property type="entry name" value="DNA/RNA_pol_sf"/>
</dbReference>
<feature type="compositionally biased region" description="Polar residues" evidence="18">
    <location>
        <begin position="451"/>
        <end position="468"/>
    </location>
</feature>
<dbReference type="InterPro" id="IPR036775">
    <property type="entry name" value="DNA_pol_Y-fam_lit_finger_sf"/>
</dbReference>
<evidence type="ECO:0000256" key="2">
    <source>
        <dbReference type="ARBA" id="ARBA00001946"/>
    </source>
</evidence>
<feature type="region of interest" description="Disordered" evidence="18">
    <location>
        <begin position="741"/>
        <end position="804"/>
    </location>
</feature>
<evidence type="ECO:0000313" key="21">
    <source>
        <dbReference type="EMBL" id="JAG22010.1"/>
    </source>
</evidence>
<dbReference type="GO" id="GO:0042276">
    <property type="term" value="P:error-prone translesion synthesis"/>
    <property type="evidence" value="ECO:0007669"/>
    <property type="project" value="TreeGrafter"/>
</dbReference>
<dbReference type="FunFam" id="3.40.1170.60:FF:000003">
    <property type="entry name" value="DNA polymerase eta"/>
    <property type="match status" value="1"/>
</dbReference>
<evidence type="ECO:0000259" key="19">
    <source>
        <dbReference type="PROSITE" id="PS50173"/>
    </source>
</evidence>
<comment type="subcellular location">
    <subcellularLocation>
        <location evidence="3">Nucleus</location>
    </subcellularLocation>
</comment>
<dbReference type="Gene3D" id="3.40.1170.60">
    <property type="match status" value="1"/>
</dbReference>
<dbReference type="SUPFAM" id="SSF100879">
    <property type="entry name" value="Lesion bypass DNA polymerase (Y-family), little finger domain"/>
    <property type="match status" value="1"/>
</dbReference>
<keyword evidence="10" id="KW-0863">Zinc-finger</keyword>
<dbReference type="Gene3D" id="3.30.1490.100">
    <property type="entry name" value="DNA polymerase, Y-family, little finger domain"/>
    <property type="match status" value="1"/>
</dbReference>
<evidence type="ECO:0000256" key="12">
    <source>
        <dbReference type="ARBA" id="ARBA00022842"/>
    </source>
</evidence>
<feature type="compositionally biased region" description="Basic and acidic residues" evidence="18">
    <location>
        <begin position="867"/>
        <end position="876"/>
    </location>
</feature>
<dbReference type="GO" id="GO:0005657">
    <property type="term" value="C:replication fork"/>
    <property type="evidence" value="ECO:0007669"/>
    <property type="project" value="TreeGrafter"/>
</dbReference>
<keyword evidence="8" id="KW-0479">Metal-binding</keyword>
<dbReference type="PANTHER" id="PTHR45873">
    <property type="entry name" value="DNA POLYMERASE ETA"/>
    <property type="match status" value="1"/>
</dbReference>
<dbReference type="Pfam" id="PF21704">
    <property type="entry name" value="POLH-Rev1_HhH"/>
    <property type="match status" value="1"/>
</dbReference>
<evidence type="ECO:0000256" key="3">
    <source>
        <dbReference type="ARBA" id="ARBA00004123"/>
    </source>
</evidence>
<keyword evidence="13" id="KW-0832">Ubl conjugation</keyword>
<dbReference type="InterPro" id="IPR043128">
    <property type="entry name" value="Rev_trsase/Diguanyl_cyclase"/>
</dbReference>
<feature type="domain" description="UmuC" evidence="19">
    <location>
        <begin position="6"/>
        <end position="251"/>
    </location>
</feature>
<dbReference type="InterPro" id="IPR017961">
    <property type="entry name" value="DNA_pol_Y-fam_little_finger"/>
</dbReference>
<feature type="compositionally biased region" description="Polar residues" evidence="18">
    <location>
        <begin position="744"/>
        <end position="754"/>
    </location>
</feature>
<sequence length="885" mass="97550">MTDRIVALVDMDCFYCQVEERLNPKLKGKPTVVVQYNPWKGGGIIAVNYEARAQGVKRGMRGEKAKQLCPDLVLCSVPMIREKADLARYRDAGREVIDVMCKFSECVQRASIDEAYLDLTSVVDNRLNEFQNGVPPDKIPNTFVVGYTSESSNDEALRSEGTGSWLKDLYFSGLDDVDAKKLAVGAVVVEEMRREVLKVTGFKCSAGIAHNKILAKLAAGIHKPNRQTVLPQASVAQLYSTLPVYKIRSLGGKLGRELEDIHGVKMMADLMKFSQSELTKMCDERMGTWLYQIARGYDNEPVQARLISKSIACCKNFPGRMSLSKGKEVEHWLNKLTEELLERLLEDETMNQRKAKHMVFSIRLQEGGRGKEVGSSKSVPLLGYNHEKIVNSARMCLKKFCTQEPSTSVWSPTITFLGLSAGKFVDTSNKLMQLFGAMKKNRPSSEAAEDTANQNTEPGDTCVNESQGPKSKYFENVAGVDEGHSPVDRIAASKVGAETNLRRNATATLKDETMNHSSLDESTGPSFFEKMLLNSVPSNGKRIKLNIIPDLPQLSPRKSFEGADVEIGDHHQPVLNEPKGRTNKISDFFAKSPPANIVGQNIENSKIGTPTTRDGINTFFGKRSSNWVDPKEIFPDADGIDDATLALFPPSYQKKILELKNLRVKDIESEKKTEFLGTHSAAGSSKGTGSGSHSKTQVSNLDSKSSCVPTTSAEINGAVPIEGMDSGEGTSVSIASEIRKSVFHDSQQPSTSKSGLDYPPARIDSSPEDMFASNSPRSGPSTECGASKWFSDESNPSPDNGIPGWSLTCPECQVFLAPEEHDEHMDYHYALRLQQEMNQQVPQTVVPRPPPSTSKPFKRKANQKKSKQPEPKKIKSIDLFFKKAS</sequence>
<keyword evidence="11" id="KW-0862">Zinc</keyword>
<dbReference type="PROSITE" id="PS51907">
    <property type="entry name" value="ZF_UBZ3"/>
    <property type="match status" value="1"/>
</dbReference>
<dbReference type="PIRSF" id="PIRSF036603">
    <property type="entry name" value="DPol_eta"/>
    <property type="match status" value="1"/>
</dbReference>
<proteinExistence type="inferred from homology"/>
<evidence type="ECO:0000256" key="18">
    <source>
        <dbReference type="SAM" id="MobiDB-lite"/>
    </source>
</evidence>
<dbReference type="InterPro" id="IPR052230">
    <property type="entry name" value="DNA_polymerase_eta"/>
</dbReference>
<dbReference type="GO" id="GO:0035861">
    <property type="term" value="C:site of double-strand break"/>
    <property type="evidence" value="ECO:0007669"/>
    <property type="project" value="TreeGrafter"/>
</dbReference>
<evidence type="ECO:0000259" key="20">
    <source>
        <dbReference type="PROSITE" id="PS51907"/>
    </source>
</evidence>
<comment type="cofactor">
    <cofactor evidence="2">
        <name>Mg(2+)</name>
        <dbReference type="ChEBI" id="CHEBI:18420"/>
    </cofactor>
</comment>
<evidence type="ECO:0000256" key="17">
    <source>
        <dbReference type="ARBA" id="ARBA00049244"/>
    </source>
</evidence>
<evidence type="ECO:0000256" key="9">
    <source>
        <dbReference type="ARBA" id="ARBA00022763"/>
    </source>
</evidence>
<evidence type="ECO:0000256" key="5">
    <source>
        <dbReference type="ARBA" id="ARBA00012417"/>
    </source>
</evidence>
<evidence type="ECO:0000256" key="8">
    <source>
        <dbReference type="ARBA" id="ARBA00022723"/>
    </source>
</evidence>
<dbReference type="GO" id="GO:0008270">
    <property type="term" value="F:zinc ion binding"/>
    <property type="evidence" value="ECO:0007669"/>
    <property type="project" value="UniProtKB-KW"/>
</dbReference>
<dbReference type="InterPro" id="IPR001126">
    <property type="entry name" value="UmuC"/>
</dbReference>
<feature type="compositionally biased region" description="Basic residues" evidence="18">
    <location>
        <begin position="856"/>
        <end position="866"/>
    </location>
</feature>
<comment type="cofactor">
    <cofactor evidence="1">
        <name>Mn(2+)</name>
        <dbReference type="ChEBI" id="CHEBI:29035"/>
    </cofactor>
</comment>
<reference evidence="21" key="1">
    <citation type="journal article" date="2014" name="PLoS ONE">
        <title>Transcriptome-Based Identification of ABC Transporters in the Western Tarnished Plant Bug Lygus hesperus.</title>
        <authorList>
            <person name="Hull J.J."/>
            <person name="Chaney K."/>
            <person name="Geib S.M."/>
            <person name="Fabrick J.A."/>
            <person name="Brent C.S."/>
            <person name="Walsh D."/>
            <person name="Lavine L.C."/>
        </authorList>
    </citation>
    <scope>NUCLEOTIDE SEQUENCE</scope>
</reference>
<dbReference type="AlphaFoldDB" id="A0A0A9XXI8"/>
<feature type="domain" description="UBZ3-type" evidence="20">
    <location>
        <begin position="802"/>
        <end position="836"/>
    </location>
</feature>
<keyword evidence="12" id="KW-0460">Magnesium</keyword>
<comment type="similarity">
    <text evidence="4">Belongs to the DNA polymerase type-Y family.</text>
</comment>
<feature type="compositionally biased region" description="Polar residues" evidence="18">
    <location>
        <begin position="772"/>
        <end position="781"/>
    </location>
</feature>
<dbReference type="GO" id="GO:0005634">
    <property type="term" value="C:nucleus"/>
    <property type="evidence" value="ECO:0007669"/>
    <property type="project" value="UniProtKB-SubCell"/>
</dbReference>
<evidence type="ECO:0000256" key="7">
    <source>
        <dbReference type="ARBA" id="ARBA00022695"/>
    </source>
</evidence>
<dbReference type="PANTHER" id="PTHR45873:SF1">
    <property type="entry name" value="DNA POLYMERASE ETA"/>
    <property type="match status" value="1"/>
</dbReference>
<dbReference type="Gene3D" id="3.30.70.270">
    <property type="match status" value="1"/>
</dbReference>
<gene>
    <name evidence="21" type="primary">POLH_1</name>
    <name evidence="21" type="ORF">CM83_65636</name>
</gene>
<evidence type="ECO:0000256" key="10">
    <source>
        <dbReference type="ARBA" id="ARBA00022771"/>
    </source>
</evidence>
<accession>A0A0A9XXI8</accession>
<evidence type="ECO:0000256" key="11">
    <source>
        <dbReference type="ARBA" id="ARBA00022833"/>
    </source>
</evidence>
<evidence type="ECO:0000256" key="4">
    <source>
        <dbReference type="ARBA" id="ARBA00010945"/>
    </source>
</evidence>
<organism evidence="21">
    <name type="scientific">Lygus hesperus</name>
    <name type="common">Western plant bug</name>
    <dbReference type="NCBI Taxonomy" id="30085"/>
    <lineage>
        <taxon>Eukaryota</taxon>
        <taxon>Metazoa</taxon>
        <taxon>Ecdysozoa</taxon>
        <taxon>Arthropoda</taxon>
        <taxon>Hexapoda</taxon>
        <taxon>Insecta</taxon>
        <taxon>Pterygota</taxon>
        <taxon>Neoptera</taxon>
        <taxon>Paraneoptera</taxon>
        <taxon>Hemiptera</taxon>
        <taxon>Heteroptera</taxon>
        <taxon>Panheteroptera</taxon>
        <taxon>Cimicomorpha</taxon>
        <taxon>Miridae</taxon>
        <taxon>Mirini</taxon>
        <taxon>Lygus</taxon>
    </lineage>
</organism>
<dbReference type="InterPro" id="IPR041298">
    <property type="entry name" value="UBZ3"/>
</dbReference>
<feature type="region of interest" description="Disordered" evidence="18">
    <location>
        <begin position="675"/>
        <end position="709"/>
    </location>
</feature>
<dbReference type="SUPFAM" id="SSF56672">
    <property type="entry name" value="DNA/RNA polymerases"/>
    <property type="match status" value="1"/>
</dbReference>
<feature type="compositionally biased region" description="Polar residues" evidence="18">
    <location>
        <begin position="696"/>
        <end position="709"/>
    </location>
</feature>
<dbReference type="PROSITE" id="PS50173">
    <property type="entry name" value="UMUC"/>
    <property type="match status" value="1"/>
</dbReference>
<dbReference type="GO" id="GO:0003684">
    <property type="term" value="F:damaged DNA binding"/>
    <property type="evidence" value="ECO:0007669"/>
    <property type="project" value="InterPro"/>
</dbReference>
<keyword evidence="7" id="KW-0548">Nucleotidyltransferase</keyword>
<evidence type="ECO:0000256" key="15">
    <source>
        <dbReference type="ARBA" id="ARBA00023242"/>
    </source>
</evidence>
<dbReference type="Pfam" id="PF11799">
    <property type="entry name" value="IMS_C"/>
    <property type="match status" value="1"/>
</dbReference>
<dbReference type="GO" id="GO:0003887">
    <property type="term" value="F:DNA-directed DNA polymerase activity"/>
    <property type="evidence" value="ECO:0007669"/>
    <property type="project" value="UniProtKB-EC"/>
</dbReference>
<dbReference type="FunFam" id="1.10.150.20:FF:000014">
    <property type="entry name" value="Polymerase (DNA directed), eta"/>
    <property type="match status" value="1"/>
</dbReference>
<keyword evidence="6" id="KW-0808">Transferase</keyword>
<keyword evidence="15" id="KW-0539">Nucleus</keyword>
<protein>
    <recommendedName>
        <fullName evidence="16">DNA polymerase eta</fullName>
        <ecNumber evidence="5">2.7.7.7</ecNumber>
    </recommendedName>
</protein>
<dbReference type="FunFam" id="3.30.1490.100:FF:000007">
    <property type="entry name" value="DNA polymerase eta"/>
    <property type="match status" value="1"/>
</dbReference>
<evidence type="ECO:0000256" key="6">
    <source>
        <dbReference type="ARBA" id="ARBA00022679"/>
    </source>
</evidence>
<feature type="compositionally biased region" description="Low complexity" evidence="18">
    <location>
        <begin position="677"/>
        <end position="695"/>
    </location>
</feature>
<evidence type="ECO:0000256" key="14">
    <source>
        <dbReference type="ARBA" id="ARBA00023204"/>
    </source>
</evidence>
<evidence type="ECO:0000256" key="16">
    <source>
        <dbReference type="ARBA" id="ARBA00044975"/>
    </source>
</evidence>
<dbReference type="Pfam" id="PF18439">
    <property type="entry name" value="zf_UBZ"/>
    <property type="match status" value="1"/>
</dbReference>
<dbReference type="EC" id="2.7.7.7" evidence="5"/>
<dbReference type="GO" id="GO:0006281">
    <property type="term" value="P:DNA repair"/>
    <property type="evidence" value="ECO:0007669"/>
    <property type="project" value="UniProtKB-KW"/>
</dbReference>
<evidence type="ECO:0000256" key="1">
    <source>
        <dbReference type="ARBA" id="ARBA00001936"/>
    </source>
</evidence>
<dbReference type="GO" id="GO:0009411">
    <property type="term" value="P:response to UV"/>
    <property type="evidence" value="ECO:0007669"/>
    <property type="project" value="UniProtKB-ARBA"/>
</dbReference>
<name>A0A0A9XXI8_LYGHE</name>
<evidence type="ECO:0000256" key="13">
    <source>
        <dbReference type="ARBA" id="ARBA00022843"/>
    </source>
</evidence>
<dbReference type="EMBL" id="GBHO01021594">
    <property type="protein sequence ID" value="JAG22010.1"/>
    <property type="molecule type" value="Transcribed_RNA"/>
</dbReference>
<dbReference type="Gene3D" id="1.10.150.20">
    <property type="entry name" value="5' to 3' exonuclease, C-terminal subdomain"/>
    <property type="match status" value="1"/>
</dbReference>
<feature type="region of interest" description="Disordered" evidence="18">
    <location>
        <begin position="441"/>
        <end position="468"/>
    </location>
</feature>